<name>A0A0D2HLG6_9BACT</name>
<feature type="transmembrane region" description="Helical" evidence="6">
    <location>
        <begin position="268"/>
        <end position="291"/>
    </location>
</feature>
<dbReference type="Gene3D" id="1.10.10.10">
    <property type="entry name" value="Winged helix-like DNA-binding domain superfamily/Winged helix DNA-binding domain"/>
    <property type="match status" value="1"/>
</dbReference>
<dbReference type="STRING" id="1429043.X474_24625"/>
<keyword evidence="4 6" id="KW-1133">Transmembrane helix</keyword>
<keyword evidence="5 6" id="KW-0472">Membrane</keyword>
<evidence type="ECO:0000256" key="1">
    <source>
        <dbReference type="ARBA" id="ARBA00004651"/>
    </source>
</evidence>
<dbReference type="InterPro" id="IPR036390">
    <property type="entry name" value="WH_DNA-bd_sf"/>
</dbReference>
<dbReference type="InParanoid" id="A0A0D2HLG6"/>
<dbReference type="InterPro" id="IPR017039">
    <property type="entry name" value="Virul_fac_BrkB"/>
</dbReference>
<keyword evidence="3 6" id="KW-0812">Transmembrane</keyword>
<dbReference type="SUPFAM" id="SSF46785">
    <property type="entry name" value="Winged helix' DNA-binding domain"/>
    <property type="match status" value="1"/>
</dbReference>
<organism evidence="7 8">
    <name type="scientific">Dethiosulfatarculus sandiegensis</name>
    <dbReference type="NCBI Taxonomy" id="1429043"/>
    <lineage>
        <taxon>Bacteria</taxon>
        <taxon>Pseudomonadati</taxon>
        <taxon>Thermodesulfobacteriota</taxon>
        <taxon>Desulfarculia</taxon>
        <taxon>Desulfarculales</taxon>
        <taxon>Desulfarculaceae</taxon>
        <taxon>Dethiosulfatarculus</taxon>
    </lineage>
</organism>
<protein>
    <submittedName>
        <fullName evidence="7">Ribonuclease BN</fullName>
    </submittedName>
</protein>
<comment type="subcellular location">
    <subcellularLocation>
        <location evidence="1">Cell membrane</location>
        <topology evidence="1">Multi-pass membrane protein</topology>
    </subcellularLocation>
</comment>
<dbReference type="PANTHER" id="PTHR30213">
    <property type="entry name" value="INNER MEMBRANE PROTEIN YHJD"/>
    <property type="match status" value="1"/>
</dbReference>
<comment type="caution">
    <text evidence="7">The sequence shown here is derived from an EMBL/GenBank/DDBJ whole genome shotgun (WGS) entry which is preliminary data.</text>
</comment>
<keyword evidence="8" id="KW-1185">Reference proteome</keyword>
<dbReference type="NCBIfam" id="TIGR00765">
    <property type="entry name" value="yihY_not_rbn"/>
    <property type="match status" value="1"/>
</dbReference>
<dbReference type="Proteomes" id="UP000032233">
    <property type="component" value="Unassembled WGS sequence"/>
</dbReference>
<dbReference type="GO" id="GO:0005886">
    <property type="term" value="C:plasma membrane"/>
    <property type="evidence" value="ECO:0007669"/>
    <property type="project" value="UniProtKB-SubCell"/>
</dbReference>
<sequence length="487" mass="54157">MNQKTRPQNQVQEEQKLENDGLACRIENGKLPNEKEKDWLADLDCRLLNWLWQPSAFIKGPKGWGFFVLRVVHLSVRNAFKERLPFSANALTFITLLGLVPALAISFALAKGLGFANPLRKLLLENELLFSQKDILEQIIGYVERTQVGTLGVMGLIFLVVTMILIISSVEQVFNNIWEAPNQRSWVRKFTDYFSVMVIFPLLVLAATGAWAALSTHQVVQWLLDMAVVGEVARTGMGLGPFFMLAAAFAFIYLFLPNTRVSFTSALVAGLTTAFFWWTVQSIYIFFQIGVSRYNAIYGGFATLPLFMVWVQVSWTVVLFGGQVAHAHQVCLHGPMPRFVYAPLSPAQRENLGMQIMHRLAMSFHNGFGPVPLNDLARGLGMPLGEVQGLVRTLAENNLLTIVEPNGSLQPARSLETITLGDLRRILRGPVSPHDGPSTSAYSPLPEGLLAKAEELSLRNLDQINLLDLVQTTEGEQIDKGGNNHKQ</sequence>
<gene>
    <name evidence="7" type="ORF">X474_24625</name>
</gene>
<evidence type="ECO:0000256" key="4">
    <source>
        <dbReference type="ARBA" id="ARBA00022989"/>
    </source>
</evidence>
<proteinExistence type="predicted"/>
<keyword evidence="2" id="KW-1003">Cell membrane</keyword>
<dbReference type="InterPro" id="IPR036388">
    <property type="entry name" value="WH-like_DNA-bd_sf"/>
</dbReference>
<feature type="transmembrane region" description="Helical" evidence="6">
    <location>
        <begin position="297"/>
        <end position="320"/>
    </location>
</feature>
<evidence type="ECO:0000256" key="3">
    <source>
        <dbReference type="ARBA" id="ARBA00022692"/>
    </source>
</evidence>
<dbReference type="AlphaFoldDB" id="A0A0D2HLG6"/>
<dbReference type="Pfam" id="PF03631">
    <property type="entry name" value="Virul_fac_BrkB"/>
    <property type="match status" value="1"/>
</dbReference>
<dbReference type="PANTHER" id="PTHR30213:SF0">
    <property type="entry name" value="UPF0761 MEMBRANE PROTEIN YIHY"/>
    <property type="match status" value="1"/>
</dbReference>
<feature type="transmembrane region" description="Helical" evidence="6">
    <location>
        <begin position="234"/>
        <end position="256"/>
    </location>
</feature>
<dbReference type="RefSeq" id="WP_052515513.1">
    <property type="nucleotide sequence ID" value="NZ_AZAC01000056.1"/>
</dbReference>
<evidence type="ECO:0000256" key="6">
    <source>
        <dbReference type="SAM" id="Phobius"/>
    </source>
</evidence>
<evidence type="ECO:0000256" key="5">
    <source>
        <dbReference type="ARBA" id="ARBA00023136"/>
    </source>
</evidence>
<evidence type="ECO:0000313" key="8">
    <source>
        <dbReference type="Proteomes" id="UP000032233"/>
    </source>
</evidence>
<dbReference type="EMBL" id="AZAC01000056">
    <property type="protein sequence ID" value="KIX11443.1"/>
    <property type="molecule type" value="Genomic_DNA"/>
</dbReference>
<feature type="transmembrane region" description="Helical" evidence="6">
    <location>
        <begin position="90"/>
        <end position="110"/>
    </location>
</feature>
<reference evidence="7 8" key="1">
    <citation type="submission" date="2013-11" db="EMBL/GenBank/DDBJ databases">
        <title>Metagenomic analysis of a methanogenic consortium involved in long chain n-alkane degradation.</title>
        <authorList>
            <person name="Davidova I.A."/>
            <person name="Callaghan A.V."/>
            <person name="Wawrik B."/>
            <person name="Pruitt S."/>
            <person name="Marks C."/>
            <person name="Duncan K.E."/>
            <person name="Suflita J.M."/>
        </authorList>
    </citation>
    <scope>NUCLEOTIDE SEQUENCE [LARGE SCALE GENOMIC DNA]</scope>
    <source>
        <strain evidence="7 8">SPR</strain>
    </source>
</reference>
<feature type="transmembrane region" description="Helical" evidence="6">
    <location>
        <begin position="151"/>
        <end position="170"/>
    </location>
</feature>
<accession>A0A0D2HLG6</accession>
<feature type="transmembrane region" description="Helical" evidence="6">
    <location>
        <begin position="190"/>
        <end position="214"/>
    </location>
</feature>
<evidence type="ECO:0000313" key="7">
    <source>
        <dbReference type="EMBL" id="KIX11443.1"/>
    </source>
</evidence>
<dbReference type="OrthoDB" id="9808671at2"/>
<evidence type="ECO:0000256" key="2">
    <source>
        <dbReference type="ARBA" id="ARBA00022475"/>
    </source>
</evidence>